<dbReference type="EMBL" id="HBUE01270362">
    <property type="protein sequence ID" value="CAG6563596.1"/>
    <property type="molecule type" value="Transcribed_RNA"/>
</dbReference>
<dbReference type="EMBL" id="HBUE01027832">
    <property type="protein sequence ID" value="CAG6455143.1"/>
    <property type="molecule type" value="Transcribed_RNA"/>
</dbReference>
<name>A0A8D8ADT4_CULPI</name>
<protein>
    <submittedName>
        <fullName evidence="1">(northern house mosquito) hypothetical protein</fullName>
    </submittedName>
</protein>
<proteinExistence type="predicted"/>
<dbReference type="EMBL" id="HBUE01027830">
    <property type="protein sequence ID" value="CAG6455137.1"/>
    <property type="molecule type" value="Transcribed_RNA"/>
</dbReference>
<evidence type="ECO:0000313" key="1">
    <source>
        <dbReference type="EMBL" id="CAG6455147.1"/>
    </source>
</evidence>
<sequence length="105" mass="11519">MQTHCPAACCIPCRPAKETRFRLDRFYILTQAEYRESTGETEGAGSARTLPGFGGSTSCKKQSLNVERLDELGLTSTSLEIRTHRSPICLVSRHENPTGESSGND</sequence>
<dbReference type="EMBL" id="HBUE01165078">
    <property type="protein sequence ID" value="CAG6512143.1"/>
    <property type="molecule type" value="Transcribed_RNA"/>
</dbReference>
<organism evidence="1">
    <name type="scientific">Culex pipiens</name>
    <name type="common">House mosquito</name>
    <dbReference type="NCBI Taxonomy" id="7175"/>
    <lineage>
        <taxon>Eukaryota</taxon>
        <taxon>Metazoa</taxon>
        <taxon>Ecdysozoa</taxon>
        <taxon>Arthropoda</taxon>
        <taxon>Hexapoda</taxon>
        <taxon>Insecta</taxon>
        <taxon>Pterygota</taxon>
        <taxon>Neoptera</taxon>
        <taxon>Endopterygota</taxon>
        <taxon>Diptera</taxon>
        <taxon>Nematocera</taxon>
        <taxon>Culicoidea</taxon>
        <taxon>Culicidae</taxon>
        <taxon>Culicinae</taxon>
        <taxon>Culicini</taxon>
        <taxon>Culex</taxon>
        <taxon>Culex</taxon>
    </lineage>
</organism>
<reference evidence="1" key="1">
    <citation type="submission" date="2021-05" db="EMBL/GenBank/DDBJ databases">
        <authorList>
            <person name="Alioto T."/>
            <person name="Alioto T."/>
            <person name="Gomez Garrido J."/>
        </authorList>
    </citation>
    <scope>NUCLEOTIDE SEQUENCE</scope>
</reference>
<dbReference type="EMBL" id="HBUE01027833">
    <property type="protein sequence ID" value="CAG6455147.1"/>
    <property type="molecule type" value="Transcribed_RNA"/>
</dbReference>
<accession>A0A8D8ADT4</accession>
<dbReference type="AlphaFoldDB" id="A0A8D8ADT4"/>